<evidence type="ECO:0000313" key="1">
    <source>
        <dbReference type="EMBL" id="OHA03842.1"/>
    </source>
</evidence>
<evidence type="ECO:0000313" key="2">
    <source>
        <dbReference type="Proteomes" id="UP000177811"/>
    </source>
</evidence>
<organism evidence="1 2">
    <name type="scientific">Candidatus Sungbacteria bacterium RIFCSPHIGHO2_02_FULL_51_29</name>
    <dbReference type="NCBI Taxonomy" id="1802273"/>
    <lineage>
        <taxon>Bacteria</taxon>
        <taxon>Candidatus Sungiibacteriota</taxon>
    </lineage>
</organism>
<dbReference type="EMBL" id="MHQL01000007">
    <property type="protein sequence ID" value="OHA03842.1"/>
    <property type="molecule type" value="Genomic_DNA"/>
</dbReference>
<protein>
    <submittedName>
        <fullName evidence="1">Uncharacterized protein</fullName>
    </submittedName>
</protein>
<accession>A0A1G2KZA3</accession>
<reference evidence="1 2" key="1">
    <citation type="journal article" date="2016" name="Nat. Commun.">
        <title>Thousands of microbial genomes shed light on interconnected biogeochemical processes in an aquifer system.</title>
        <authorList>
            <person name="Anantharaman K."/>
            <person name="Brown C.T."/>
            <person name="Hug L.A."/>
            <person name="Sharon I."/>
            <person name="Castelle C.J."/>
            <person name="Probst A.J."/>
            <person name="Thomas B.C."/>
            <person name="Singh A."/>
            <person name="Wilkins M.J."/>
            <person name="Karaoz U."/>
            <person name="Brodie E.L."/>
            <person name="Williams K.H."/>
            <person name="Hubbard S.S."/>
            <person name="Banfield J.F."/>
        </authorList>
    </citation>
    <scope>NUCLEOTIDE SEQUENCE [LARGE SCALE GENOMIC DNA]</scope>
</reference>
<dbReference type="Proteomes" id="UP000177811">
    <property type="component" value="Unassembled WGS sequence"/>
</dbReference>
<proteinExistence type="predicted"/>
<dbReference type="AlphaFoldDB" id="A0A1G2KZA3"/>
<comment type="caution">
    <text evidence="1">The sequence shown here is derived from an EMBL/GenBank/DDBJ whole genome shotgun (WGS) entry which is preliminary data.</text>
</comment>
<gene>
    <name evidence="1" type="ORF">A3C16_05150</name>
</gene>
<name>A0A1G2KZA3_9BACT</name>
<sequence length="145" mass="16560">MAALGKAAAFFVLGKACDFILQKKGNVVLEAVRVRALSMSGRAVKWFMKKRVEATKVTPTKNAPLQDPMNTRVRTEWWWHADVDGKCVRPARIRTPEEQPLFWGRFRRPRWLHTVSFSALDGAALDPTHVFERPEDAARFLASRL</sequence>